<dbReference type="AlphaFoldDB" id="A0A803R9L6"/>
<evidence type="ECO:0000313" key="2">
    <source>
        <dbReference type="Proteomes" id="UP000596661"/>
    </source>
</evidence>
<dbReference type="EMBL" id="UZAU01000791">
    <property type="status" value="NOT_ANNOTATED_CDS"/>
    <property type="molecule type" value="Genomic_DNA"/>
</dbReference>
<reference evidence="1" key="1">
    <citation type="submission" date="2021-03" db="UniProtKB">
        <authorList>
            <consortium name="EnsemblPlants"/>
        </authorList>
    </citation>
    <scope>IDENTIFICATION</scope>
</reference>
<name>A0A803R9L6_CANSA</name>
<keyword evidence="2" id="KW-1185">Reference proteome</keyword>
<protein>
    <submittedName>
        <fullName evidence="1">Uncharacterized protein</fullName>
    </submittedName>
</protein>
<sequence>MNHKFKVKLHRHLLNYVNIHFLDKSIYNYIPRIQNNYRNSPHLLPLPSIKLHRNVYVVHYHYIFISRFQLSLSSVKTFCYELSRT</sequence>
<proteinExistence type="predicted"/>
<evidence type="ECO:0000313" key="1">
    <source>
        <dbReference type="EnsemblPlants" id="cds.novel_model_6744_5bd9a17a"/>
    </source>
</evidence>
<organism evidence="1 2">
    <name type="scientific">Cannabis sativa</name>
    <name type="common">Hemp</name>
    <name type="synonym">Marijuana</name>
    <dbReference type="NCBI Taxonomy" id="3483"/>
    <lineage>
        <taxon>Eukaryota</taxon>
        <taxon>Viridiplantae</taxon>
        <taxon>Streptophyta</taxon>
        <taxon>Embryophyta</taxon>
        <taxon>Tracheophyta</taxon>
        <taxon>Spermatophyta</taxon>
        <taxon>Magnoliopsida</taxon>
        <taxon>eudicotyledons</taxon>
        <taxon>Gunneridae</taxon>
        <taxon>Pentapetalae</taxon>
        <taxon>rosids</taxon>
        <taxon>fabids</taxon>
        <taxon>Rosales</taxon>
        <taxon>Cannabaceae</taxon>
        <taxon>Cannabis</taxon>
    </lineage>
</organism>
<dbReference type="EnsemblPlants" id="novel_model_6744_5bd9a17a">
    <property type="protein sequence ID" value="cds.novel_model_6744_5bd9a17a"/>
    <property type="gene ID" value="novel_gene_3564_5bd9a17a"/>
</dbReference>
<dbReference type="Proteomes" id="UP000596661">
    <property type="component" value="Unassembled WGS sequence"/>
</dbReference>
<dbReference type="Gramene" id="novel_model_6744_5bd9a17a">
    <property type="protein sequence ID" value="cds.novel_model_6744_5bd9a17a"/>
    <property type="gene ID" value="novel_gene_3564_5bd9a17a"/>
</dbReference>
<accession>A0A803R9L6</accession>